<keyword evidence="2" id="KW-0378">Hydrolase</keyword>
<accession>A0A3B1ANE4</accession>
<protein>
    <submittedName>
        <fullName evidence="2">Nicotinamide-nucleotide amidase</fullName>
        <ecNumber evidence="2">3.5.1.42</ecNumber>
    </submittedName>
</protein>
<dbReference type="AlphaFoldDB" id="A0A3B1ANE4"/>
<name>A0A3B1ANE4_9ZZZZ</name>
<evidence type="ECO:0000313" key="2">
    <source>
        <dbReference type="EMBL" id="VAW94216.1"/>
    </source>
</evidence>
<gene>
    <name evidence="2" type="ORF">MNBD_GAMMA22-2183</name>
</gene>
<dbReference type="Gene3D" id="3.90.950.20">
    <property type="entry name" value="CinA-like"/>
    <property type="match status" value="1"/>
</dbReference>
<proteinExistence type="predicted"/>
<dbReference type="InterPro" id="IPR036653">
    <property type="entry name" value="CinA-like_C"/>
</dbReference>
<dbReference type="GO" id="GO:0019159">
    <property type="term" value="F:nicotinamide-nucleotide amidase activity"/>
    <property type="evidence" value="ECO:0007669"/>
    <property type="project" value="UniProtKB-EC"/>
</dbReference>
<dbReference type="EMBL" id="UOFS01000014">
    <property type="protein sequence ID" value="VAW94216.1"/>
    <property type="molecule type" value="Genomic_DNA"/>
</dbReference>
<organism evidence="2">
    <name type="scientific">hydrothermal vent metagenome</name>
    <dbReference type="NCBI Taxonomy" id="652676"/>
    <lineage>
        <taxon>unclassified sequences</taxon>
        <taxon>metagenomes</taxon>
        <taxon>ecological metagenomes</taxon>
    </lineage>
</organism>
<dbReference type="InterPro" id="IPR008136">
    <property type="entry name" value="CinA_C"/>
</dbReference>
<feature type="domain" description="CinA C-terminal" evidence="1">
    <location>
        <begin position="13"/>
        <end position="166"/>
    </location>
</feature>
<sequence>MQIDDIDYKITQTVKQLAESCLDAGISIAVAESCTGGWLSKVLTDIAGSSRWFECGFVTYSNDAKMSMISVQQTTLESYGAVSKNTVSEMASGVLAHSNATLSVAISGIAGPDGGSVEKPVGLVWFAFASAFDQKVNVVTEKHLFKGSREQVRGQAVLQALSGFIQIIQLR</sequence>
<dbReference type="NCBIfam" id="TIGR00199">
    <property type="entry name" value="PncC_domain"/>
    <property type="match status" value="1"/>
</dbReference>
<dbReference type="EC" id="3.5.1.42" evidence="2"/>
<dbReference type="Pfam" id="PF02464">
    <property type="entry name" value="CinA"/>
    <property type="match status" value="1"/>
</dbReference>
<reference evidence="2" key="1">
    <citation type="submission" date="2018-06" db="EMBL/GenBank/DDBJ databases">
        <authorList>
            <person name="Zhirakovskaya E."/>
        </authorList>
    </citation>
    <scope>NUCLEOTIDE SEQUENCE</scope>
</reference>
<dbReference type="SUPFAM" id="SSF142433">
    <property type="entry name" value="CinA-like"/>
    <property type="match status" value="1"/>
</dbReference>
<evidence type="ECO:0000259" key="1">
    <source>
        <dbReference type="Pfam" id="PF02464"/>
    </source>
</evidence>